<dbReference type="InterPro" id="IPR045865">
    <property type="entry name" value="ACT-like_dom_sf"/>
</dbReference>
<dbReference type="EMBL" id="JBHUEY010000001">
    <property type="protein sequence ID" value="MFD1783160.1"/>
    <property type="molecule type" value="Genomic_DNA"/>
</dbReference>
<accession>A0ABW4N1U6</accession>
<keyword evidence="3" id="KW-0663">Pyridoxal phosphate</keyword>
<comment type="catalytic activity">
    <reaction evidence="5">
        <text>L-serine = pyruvate + NH4(+)</text>
        <dbReference type="Rhea" id="RHEA:19169"/>
        <dbReference type="ChEBI" id="CHEBI:15361"/>
        <dbReference type="ChEBI" id="CHEBI:28938"/>
        <dbReference type="ChEBI" id="CHEBI:33384"/>
        <dbReference type="EC" id="4.3.1.17"/>
    </reaction>
</comment>
<evidence type="ECO:0000256" key="5">
    <source>
        <dbReference type="ARBA" id="ARBA00049406"/>
    </source>
</evidence>
<dbReference type="NCBIfam" id="TIGR01127">
    <property type="entry name" value="ilvA_1Cterm"/>
    <property type="match status" value="1"/>
</dbReference>
<comment type="similarity">
    <text evidence="2">Belongs to the serine/threonine dehydratase family.</text>
</comment>
<evidence type="ECO:0000256" key="2">
    <source>
        <dbReference type="ARBA" id="ARBA00010869"/>
    </source>
</evidence>
<feature type="domain" description="ACT" evidence="6">
    <location>
        <begin position="328"/>
        <end position="402"/>
    </location>
</feature>
<keyword evidence="8" id="KW-1185">Reference proteome</keyword>
<dbReference type="InterPro" id="IPR005789">
    <property type="entry name" value="Thr_deHydtase_catblc"/>
</dbReference>
<dbReference type="PROSITE" id="PS51671">
    <property type="entry name" value="ACT"/>
    <property type="match status" value="1"/>
</dbReference>
<proteinExistence type="inferred from homology"/>
<dbReference type="Pfam" id="PF13291">
    <property type="entry name" value="ACT_4"/>
    <property type="match status" value="1"/>
</dbReference>
<dbReference type="PANTHER" id="PTHR48078">
    <property type="entry name" value="THREONINE DEHYDRATASE, MITOCHONDRIAL-RELATED"/>
    <property type="match status" value="1"/>
</dbReference>
<dbReference type="NCBIfam" id="NF005600">
    <property type="entry name" value="PRK07334.1"/>
    <property type="match status" value="1"/>
</dbReference>
<protein>
    <submittedName>
        <fullName evidence="7">Threonine ammonia-lyase</fullName>
        <ecNumber evidence="7">4.3.1.19</ecNumber>
    </submittedName>
</protein>
<dbReference type="CDD" id="cd01562">
    <property type="entry name" value="Thr-dehyd"/>
    <property type="match status" value="1"/>
</dbReference>
<dbReference type="SUPFAM" id="SSF55021">
    <property type="entry name" value="ACT-like"/>
    <property type="match status" value="1"/>
</dbReference>
<dbReference type="Pfam" id="PF00291">
    <property type="entry name" value="PALP"/>
    <property type="match status" value="1"/>
</dbReference>
<keyword evidence="4 7" id="KW-0456">Lyase</keyword>
<dbReference type="EC" id="4.3.1.19" evidence="7"/>
<comment type="cofactor">
    <cofactor evidence="1">
        <name>pyridoxal 5'-phosphate</name>
        <dbReference type="ChEBI" id="CHEBI:597326"/>
    </cofactor>
</comment>
<name>A0ABW4N1U6_9CAUL</name>
<reference evidence="8" key="1">
    <citation type="journal article" date="2019" name="Int. J. Syst. Evol. Microbiol.">
        <title>The Global Catalogue of Microorganisms (GCM) 10K type strain sequencing project: providing services to taxonomists for standard genome sequencing and annotation.</title>
        <authorList>
            <consortium name="The Broad Institute Genomics Platform"/>
            <consortium name="The Broad Institute Genome Sequencing Center for Infectious Disease"/>
            <person name="Wu L."/>
            <person name="Ma J."/>
        </authorList>
    </citation>
    <scope>NUCLEOTIDE SEQUENCE [LARGE SCALE GENOMIC DNA]</scope>
    <source>
        <strain evidence="8">DFY28</strain>
    </source>
</reference>
<dbReference type="InterPro" id="IPR044561">
    <property type="entry name" value="ACT_ThrD-II-like"/>
</dbReference>
<sequence>MTLTIDDIRAAADRLKGHIERTPCRYSRTLSEITGAQVWVKFENLQFTAAYKERGALNKLLQLGDNVKKRGVICASAGNHSQALAYHAARLGIPVTIVMPRTTPFMKVQQTRAHGADVVLDGEGYDDASAHAQKVCAERDLVFVHPFNDVDVMAGQGTVALEMLEDVPDLEVLPVPIGGGGLIAGVATAAKSVKPDIRIVGLEPAMYPSFTAKMRGMNAAAQVGASTIAEGIAVKTVGDLTYAIARPLIDDVLLLEEPYLERAVALYCNVEKTVAEGAGAASLAGLLAYPEKFRGKKCGLILTGGNIDTRLLASVLTRELVRDNRLVSLRIIGDDRPGLLATVSAVIGGHGANIIEVAHNRLALDVPAKGAEFDIMIETRDSQHTQEIMDALRAHGYPPRTV</sequence>
<dbReference type="Gene3D" id="3.40.50.1100">
    <property type="match status" value="2"/>
</dbReference>
<evidence type="ECO:0000313" key="8">
    <source>
        <dbReference type="Proteomes" id="UP001597237"/>
    </source>
</evidence>
<comment type="caution">
    <text evidence="7">The sequence shown here is derived from an EMBL/GenBank/DDBJ whole genome shotgun (WGS) entry which is preliminary data.</text>
</comment>
<dbReference type="GO" id="GO:0004794">
    <property type="term" value="F:threonine deaminase activity"/>
    <property type="evidence" value="ECO:0007669"/>
    <property type="project" value="UniProtKB-EC"/>
</dbReference>
<dbReference type="SUPFAM" id="SSF53686">
    <property type="entry name" value="Tryptophan synthase beta subunit-like PLP-dependent enzymes"/>
    <property type="match status" value="1"/>
</dbReference>
<evidence type="ECO:0000313" key="7">
    <source>
        <dbReference type="EMBL" id="MFD1783160.1"/>
    </source>
</evidence>
<dbReference type="PANTHER" id="PTHR48078:SF6">
    <property type="entry name" value="L-THREONINE DEHYDRATASE CATABOLIC TDCB"/>
    <property type="match status" value="1"/>
</dbReference>
<evidence type="ECO:0000259" key="6">
    <source>
        <dbReference type="PROSITE" id="PS51671"/>
    </source>
</evidence>
<evidence type="ECO:0000256" key="3">
    <source>
        <dbReference type="ARBA" id="ARBA00022898"/>
    </source>
</evidence>
<organism evidence="7 8">
    <name type="scientific">Phenylobacterium terrae</name>
    <dbReference type="NCBI Taxonomy" id="2665495"/>
    <lineage>
        <taxon>Bacteria</taxon>
        <taxon>Pseudomonadati</taxon>
        <taxon>Pseudomonadota</taxon>
        <taxon>Alphaproteobacteria</taxon>
        <taxon>Caulobacterales</taxon>
        <taxon>Caulobacteraceae</taxon>
        <taxon>Phenylobacterium</taxon>
    </lineage>
</organism>
<dbReference type="RefSeq" id="WP_377284305.1">
    <property type="nucleotide sequence ID" value="NZ_JBHRSI010000015.1"/>
</dbReference>
<dbReference type="InterPro" id="IPR001926">
    <property type="entry name" value="TrpB-like_PALP"/>
</dbReference>
<dbReference type="Gene3D" id="3.30.70.260">
    <property type="match status" value="1"/>
</dbReference>
<evidence type="ECO:0000256" key="1">
    <source>
        <dbReference type="ARBA" id="ARBA00001933"/>
    </source>
</evidence>
<dbReference type="InterPro" id="IPR002912">
    <property type="entry name" value="ACT_dom"/>
</dbReference>
<evidence type="ECO:0000256" key="4">
    <source>
        <dbReference type="ARBA" id="ARBA00023239"/>
    </source>
</evidence>
<dbReference type="InterPro" id="IPR050147">
    <property type="entry name" value="Ser/Thr_Dehydratase"/>
</dbReference>
<dbReference type="Proteomes" id="UP001597237">
    <property type="component" value="Unassembled WGS sequence"/>
</dbReference>
<dbReference type="InterPro" id="IPR036052">
    <property type="entry name" value="TrpB-like_PALP_sf"/>
</dbReference>
<gene>
    <name evidence="7" type="ORF">ACFSC0_07125</name>
</gene>
<dbReference type="CDD" id="cd04886">
    <property type="entry name" value="ACT_ThrD-II-like"/>
    <property type="match status" value="1"/>
</dbReference>